<evidence type="ECO:0000313" key="2">
    <source>
        <dbReference type="Proteomes" id="UP000244450"/>
    </source>
</evidence>
<dbReference type="InterPro" id="IPR003718">
    <property type="entry name" value="OsmC/Ohr_fam"/>
</dbReference>
<proteinExistence type="predicted"/>
<name>A0A2T7BEB8_9BACT</name>
<sequence>MSQTHFYEVNVQWKAGRIGELSSPVLSETITCATPPEFPNGVPNVWSPEHLFVAAINSCYMATFLAIAGNFKVEIENFSCRTVAKLEMVDGKYLFTTAEMFPVIKIADAHHDTEKTQRIAEKAKAGCLVTNSMKTAITLTPSIS</sequence>
<protein>
    <submittedName>
        <fullName evidence="1">Osmotically inducible protein OsmC</fullName>
    </submittedName>
</protein>
<evidence type="ECO:0000313" key="1">
    <source>
        <dbReference type="EMBL" id="PUZ23422.1"/>
    </source>
</evidence>
<dbReference type="Gene3D" id="3.30.300.20">
    <property type="match status" value="1"/>
</dbReference>
<organism evidence="1 2">
    <name type="scientific">Chitinophaga parva</name>
    <dbReference type="NCBI Taxonomy" id="2169414"/>
    <lineage>
        <taxon>Bacteria</taxon>
        <taxon>Pseudomonadati</taxon>
        <taxon>Bacteroidota</taxon>
        <taxon>Chitinophagia</taxon>
        <taxon>Chitinophagales</taxon>
        <taxon>Chitinophagaceae</taxon>
        <taxon>Chitinophaga</taxon>
    </lineage>
</organism>
<dbReference type="InterPro" id="IPR052707">
    <property type="entry name" value="OsmC_Ohr_Peroxiredoxin"/>
</dbReference>
<keyword evidence="2" id="KW-1185">Reference proteome</keyword>
<accession>A0A2T7BEB8</accession>
<comment type="caution">
    <text evidence="1">The sequence shown here is derived from an EMBL/GenBank/DDBJ whole genome shotgun (WGS) entry which is preliminary data.</text>
</comment>
<dbReference type="InterPro" id="IPR036102">
    <property type="entry name" value="OsmC/Ohrsf"/>
</dbReference>
<dbReference type="PANTHER" id="PTHR42830:SF2">
    <property type="entry name" value="OSMC_OHR FAMILY PROTEIN"/>
    <property type="match status" value="1"/>
</dbReference>
<dbReference type="OrthoDB" id="9795405at2"/>
<dbReference type="Proteomes" id="UP000244450">
    <property type="component" value="Unassembled WGS sequence"/>
</dbReference>
<dbReference type="PANTHER" id="PTHR42830">
    <property type="entry name" value="OSMOTICALLY INDUCIBLE FAMILY PROTEIN"/>
    <property type="match status" value="1"/>
</dbReference>
<dbReference type="RefSeq" id="WP_108689225.1">
    <property type="nucleotide sequence ID" value="NZ_QCYK01000003.1"/>
</dbReference>
<dbReference type="EMBL" id="QCYK01000003">
    <property type="protein sequence ID" value="PUZ23422.1"/>
    <property type="molecule type" value="Genomic_DNA"/>
</dbReference>
<dbReference type="InterPro" id="IPR015946">
    <property type="entry name" value="KH_dom-like_a/b"/>
</dbReference>
<dbReference type="Pfam" id="PF02566">
    <property type="entry name" value="OsmC"/>
    <property type="match status" value="1"/>
</dbReference>
<dbReference type="SUPFAM" id="SSF82784">
    <property type="entry name" value="OsmC-like"/>
    <property type="match status" value="1"/>
</dbReference>
<gene>
    <name evidence="1" type="ORF">DCC81_23885</name>
</gene>
<reference evidence="1 2" key="1">
    <citation type="submission" date="2018-04" db="EMBL/GenBank/DDBJ databases">
        <title>Chitinophaga fuyangensis sp. nov., isolated from soil in a chemical factory.</title>
        <authorList>
            <person name="Chen K."/>
        </authorList>
    </citation>
    <scope>NUCLEOTIDE SEQUENCE [LARGE SCALE GENOMIC DNA]</scope>
    <source>
        <strain evidence="1 2">LY-1</strain>
    </source>
</reference>
<dbReference type="AlphaFoldDB" id="A0A2T7BEB8"/>